<dbReference type="EC" id="6.1.1.4" evidence="2"/>
<dbReference type="GO" id="GO:0004823">
    <property type="term" value="F:leucine-tRNA ligase activity"/>
    <property type="evidence" value="ECO:0007669"/>
    <property type="project" value="UniProtKB-EC"/>
</dbReference>
<dbReference type="GO" id="GO:0006429">
    <property type="term" value="P:leucyl-tRNA aminoacylation"/>
    <property type="evidence" value="ECO:0007669"/>
    <property type="project" value="InterPro"/>
</dbReference>
<evidence type="ECO:0000256" key="4">
    <source>
        <dbReference type="ARBA" id="ARBA00022598"/>
    </source>
</evidence>
<evidence type="ECO:0000313" key="13">
    <source>
        <dbReference type="EMBL" id="CAA9209313.1"/>
    </source>
</evidence>
<evidence type="ECO:0000259" key="12">
    <source>
        <dbReference type="Pfam" id="PF13603"/>
    </source>
</evidence>
<evidence type="ECO:0000256" key="8">
    <source>
        <dbReference type="ARBA" id="ARBA00023146"/>
    </source>
</evidence>
<dbReference type="InterPro" id="IPR015413">
    <property type="entry name" value="Methionyl/Leucyl_tRNA_Synth"/>
</dbReference>
<evidence type="ECO:0000256" key="1">
    <source>
        <dbReference type="ARBA" id="ARBA00005594"/>
    </source>
</evidence>
<sequence>MAVVEHVASEARGVRPELEPASGPLGPLGNLAAMSEQVAEAEGDGEVPRFRYGAALANQIEARWQDRWEAEGTYRVPNPSGPLSEGFDPTRPKLFVMDMFPYPSGDGLHVGHPLGYLGTDVYARYKRMAGFNVLHTLGYDAFGLPAEQYAVQTGQHPRVTTERNIASIRAQLRALGMGHDDRRSVTTIDPAYYRWTQWIFLQIFGSWYDADADRARPIDELVAELEAGTRTLPTPDQPDGADWASLDELERRRAVDAQRLVYLDEAPVNWCPGLGTVLANEEVTAEGRSERGNFPVYKRPLRQWKMRITAYSERLVADLDTIDWPERVKTLQRNWIGRSEGARISFRPASRPDLSIDVFTTRPDTLFG</sequence>
<keyword evidence="8 9" id="KW-0030">Aminoacyl-tRNA synthetase</keyword>
<evidence type="ECO:0000256" key="6">
    <source>
        <dbReference type="ARBA" id="ARBA00022840"/>
    </source>
</evidence>
<name>A0A6J4H034_9ACTN</name>
<protein>
    <recommendedName>
        <fullName evidence="2">leucine--tRNA ligase</fullName>
        <ecNumber evidence="2">6.1.1.4</ecNumber>
    </recommendedName>
</protein>
<dbReference type="InterPro" id="IPR002302">
    <property type="entry name" value="Leu-tRNA-ligase"/>
</dbReference>
<evidence type="ECO:0000259" key="11">
    <source>
        <dbReference type="Pfam" id="PF09334"/>
    </source>
</evidence>
<evidence type="ECO:0000256" key="5">
    <source>
        <dbReference type="ARBA" id="ARBA00022741"/>
    </source>
</evidence>
<keyword evidence="5 9" id="KW-0547">Nucleotide-binding</keyword>
<accession>A0A6J4H034</accession>
<dbReference type="PANTHER" id="PTHR43740:SF2">
    <property type="entry name" value="LEUCINE--TRNA LIGASE, MITOCHONDRIAL"/>
    <property type="match status" value="1"/>
</dbReference>
<dbReference type="GO" id="GO:0005524">
    <property type="term" value="F:ATP binding"/>
    <property type="evidence" value="ECO:0007669"/>
    <property type="project" value="UniProtKB-KW"/>
</dbReference>
<dbReference type="PRINTS" id="PR00985">
    <property type="entry name" value="TRNASYNTHLEU"/>
</dbReference>
<dbReference type="EMBL" id="CADCSY010000003">
    <property type="protein sequence ID" value="CAA9209313.1"/>
    <property type="molecule type" value="Genomic_DNA"/>
</dbReference>
<feature type="compositionally biased region" description="Basic and acidic residues" evidence="10">
    <location>
        <begin position="7"/>
        <end position="18"/>
    </location>
</feature>
<dbReference type="GO" id="GO:0002161">
    <property type="term" value="F:aminoacyl-tRNA deacylase activity"/>
    <property type="evidence" value="ECO:0007669"/>
    <property type="project" value="InterPro"/>
</dbReference>
<dbReference type="AlphaFoldDB" id="A0A6J4H034"/>
<keyword evidence="3" id="KW-0963">Cytoplasm</keyword>
<dbReference type="Pfam" id="PF09334">
    <property type="entry name" value="tRNA-synt_1g"/>
    <property type="match status" value="1"/>
</dbReference>
<evidence type="ECO:0000256" key="7">
    <source>
        <dbReference type="ARBA" id="ARBA00022917"/>
    </source>
</evidence>
<evidence type="ECO:0000256" key="9">
    <source>
        <dbReference type="RuleBase" id="RU363039"/>
    </source>
</evidence>
<reference evidence="13" key="1">
    <citation type="submission" date="2020-02" db="EMBL/GenBank/DDBJ databases">
        <authorList>
            <person name="Meier V. D."/>
        </authorList>
    </citation>
    <scope>NUCLEOTIDE SEQUENCE</scope>
    <source>
        <strain evidence="13">AVDCRST_MAG20</strain>
    </source>
</reference>
<feature type="domain" description="Methionyl/Leucyl tRNA synthetase" evidence="11">
    <location>
        <begin position="99"/>
        <end position="200"/>
    </location>
</feature>
<evidence type="ECO:0000256" key="2">
    <source>
        <dbReference type="ARBA" id="ARBA00013164"/>
    </source>
</evidence>
<dbReference type="Gene3D" id="3.40.50.620">
    <property type="entry name" value="HUPs"/>
    <property type="match status" value="2"/>
</dbReference>
<evidence type="ECO:0000256" key="3">
    <source>
        <dbReference type="ARBA" id="ARBA00022490"/>
    </source>
</evidence>
<dbReference type="FunFam" id="3.40.50.620:FF:000087">
    <property type="entry name" value="Leucine--tRNA ligase"/>
    <property type="match status" value="1"/>
</dbReference>
<dbReference type="GO" id="GO:0005829">
    <property type="term" value="C:cytosol"/>
    <property type="evidence" value="ECO:0007669"/>
    <property type="project" value="TreeGrafter"/>
</dbReference>
<feature type="non-terminal residue" evidence="13">
    <location>
        <position position="368"/>
    </location>
</feature>
<feature type="domain" description="Leucyl-tRNA synthetase editing" evidence="12">
    <location>
        <begin position="333"/>
        <end position="368"/>
    </location>
</feature>
<keyword evidence="4 9" id="KW-0436">Ligase</keyword>
<evidence type="ECO:0000256" key="10">
    <source>
        <dbReference type="SAM" id="MobiDB-lite"/>
    </source>
</evidence>
<keyword evidence="7 9" id="KW-0648">Protein biosynthesis</keyword>
<dbReference type="InterPro" id="IPR025709">
    <property type="entry name" value="Leu_tRNA-synth_edit"/>
</dbReference>
<dbReference type="InterPro" id="IPR001412">
    <property type="entry name" value="aa-tRNA-synth_I_CS"/>
</dbReference>
<feature type="region of interest" description="Disordered" evidence="10">
    <location>
        <begin position="1"/>
        <end position="25"/>
    </location>
</feature>
<dbReference type="Pfam" id="PF13603">
    <property type="entry name" value="tRNA-synt_1_2"/>
    <property type="match status" value="1"/>
</dbReference>
<dbReference type="SUPFAM" id="SSF52374">
    <property type="entry name" value="Nucleotidylyl transferase"/>
    <property type="match status" value="1"/>
</dbReference>
<dbReference type="SUPFAM" id="SSF50677">
    <property type="entry name" value="ValRS/IleRS/LeuRS editing domain"/>
    <property type="match status" value="1"/>
</dbReference>
<proteinExistence type="inferred from homology"/>
<dbReference type="PANTHER" id="PTHR43740">
    <property type="entry name" value="LEUCYL-TRNA SYNTHETASE"/>
    <property type="match status" value="1"/>
</dbReference>
<keyword evidence="6 9" id="KW-0067">ATP-binding</keyword>
<organism evidence="13">
    <name type="scientific">uncultured Acidimicrobiales bacterium</name>
    <dbReference type="NCBI Taxonomy" id="310071"/>
    <lineage>
        <taxon>Bacteria</taxon>
        <taxon>Bacillati</taxon>
        <taxon>Actinomycetota</taxon>
        <taxon>Acidimicrobiia</taxon>
        <taxon>Acidimicrobiales</taxon>
        <taxon>environmental samples</taxon>
    </lineage>
</organism>
<gene>
    <name evidence="13" type="ORF">AVDCRST_MAG20-17</name>
</gene>
<dbReference type="PROSITE" id="PS00178">
    <property type="entry name" value="AA_TRNA_LIGASE_I"/>
    <property type="match status" value="1"/>
</dbReference>
<dbReference type="FunFam" id="3.40.50.620:FF:000060">
    <property type="entry name" value="Leucine--tRNA ligase"/>
    <property type="match status" value="1"/>
</dbReference>
<dbReference type="InterPro" id="IPR009008">
    <property type="entry name" value="Val/Leu/Ile-tRNA-synth_edit"/>
</dbReference>
<comment type="similarity">
    <text evidence="1 9">Belongs to the class-I aminoacyl-tRNA synthetase family.</text>
</comment>
<dbReference type="InterPro" id="IPR014729">
    <property type="entry name" value="Rossmann-like_a/b/a_fold"/>
</dbReference>